<proteinExistence type="predicted"/>
<keyword evidence="3" id="KW-0274">FAD</keyword>
<dbReference type="Gene3D" id="3.40.30.120">
    <property type="match status" value="1"/>
</dbReference>
<evidence type="ECO:0000259" key="4">
    <source>
        <dbReference type="Pfam" id="PF01494"/>
    </source>
</evidence>
<dbReference type="PRINTS" id="PR00420">
    <property type="entry name" value="RNGMNOXGNASE"/>
</dbReference>
<dbReference type="GO" id="GO:0071949">
    <property type="term" value="F:FAD binding"/>
    <property type="evidence" value="ECO:0007669"/>
    <property type="project" value="InterPro"/>
</dbReference>
<reference evidence="5" key="1">
    <citation type="submission" date="2020-11" db="EMBL/GenBank/DDBJ databases">
        <title>Sequencing the genomes of 1000 actinobacteria strains.</title>
        <authorList>
            <person name="Klenk H.-P."/>
        </authorList>
    </citation>
    <scope>NUCLEOTIDE SEQUENCE</scope>
    <source>
        <strain evidence="5">DSM 45356</strain>
    </source>
</reference>
<keyword evidence="6" id="KW-1185">Reference proteome</keyword>
<dbReference type="InterPro" id="IPR019793">
    <property type="entry name" value="Peroxidases_heam-ligand_BS"/>
</dbReference>
<gene>
    <name evidence="5" type="ORF">IW245_001087</name>
</gene>
<dbReference type="PROSITE" id="PS00435">
    <property type="entry name" value="PEROXIDASE_1"/>
    <property type="match status" value="1"/>
</dbReference>
<dbReference type="Gene3D" id="3.30.9.10">
    <property type="entry name" value="D-Amino Acid Oxidase, subunit A, domain 2"/>
    <property type="match status" value="1"/>
</dbReference>
<keyword evidence="2" id="KW-0285">Flavoprotein</keyword>
<feature type="domain" description="FAD-binding" evidence="4">
    <location>
        <begin position="3"/>
        <end position="342"/>
    </location>
</feature>
<sequence length="499" mass="51361">MSTVLVVGGGTVGLSAAVFLSHHGVDVHLVECASGPQVHPRATGVGFRTMELFREVGLDGAVDAVAVDMAGSNLGKVTARTLAEADLPGRPPGPTRARLTADMTYTPVTLRGTCPQSRLDAVLLPAARDRGARVEYGVGLASFEQDADGVTAVLSDGRTVRADYLVAADGARSGVRAALGIGASGPGELGEPMTNTLFRADLTALLGGHSFATCTLTHPDATGMLVTVDGATEWCLHTAGDSAPRADLIRIALGVDDLELEIVSALPWRMRGLVADRFTAGRVFLVGDAAHAVPPLGAFGMNTGVADAHNLAWKLALVLRGEAAPALLDSYDAERRPVALVTLEQAVLRLADPALHWDRGPGGAAGRARVGALNAPVVHAGYRYASGAVIDPRPALPSTEDVALDLDGAPGSRVPHAWIADGVSTLDLVGSRFTVLTADDAWLDAADRAGVAAHAVDLPQIPARGALLVRPDGFVGWRAGDTPDRLAPALAALLGYASA</sequence>
<accession>A0A8J7GNA5</accession>
<evidence type="ECO:0000256" key="3">
    <source>
        <dbReference type="ARBA" id="ARBA00022827"/>
    </source>
</evidence>
<dbReference type="GO" id="GO:0016709">
    <property type="term" value="F:oxidoreductase activity, acting on paired donors, with incorporation or reduction of molecular oxygen, NAD(P)H as one donor, and incorporation of one atom of oxygen"/>
    <property type="evidence" value="ECO:0007669"/>
    <property type="project" value="UniProtKB-ARBA"/>
</dbReference>
<comment type="cofactor">
    <cofactor evidence="1">
        <name>FAD</name>
        <dbReference type="ChEBI" id="CHEBI:57692"/>
    </cofactor>
</comment>
<dbReference type="Pfam" id="PF21274">
    <property type="entry name" value="Rng_hyd_C"/>
    <property type="match status" value="1"/>
</dbReference>
<dbReference type="Pfam" id="PF01494">
    <property type="entry name" value="FAD_binding_3"/>
    <property type="match status" value="1"/>
</dbReference>
<evidence type="ECO:0000313" key="6">
    <source>
        <dbReference type="Proteomes" id="UP000622552"/>
    </source>
</evidence>
<evidence type="ECO:0000256" key="1">
    <source>
        <dbReference type="ARBA" id="ARBA00001974"/>
    </source>
</evidence>
<comment type="caution">
    <text evidence="5">The sequence shown here is derived from an EMBL/GenBank/DDBJ whole genome shotgun (WGS) entry which is preliminary data.</text>
</comment>
<dbReference type="InterPro" id="IPR002938">
    <property type="entry name" value="FAD-bd"/>
</dbReference>
<dbReference type="Gene3D" id="3.50.50.60">
    <property type="entry name" value="FAD/NAD(P)-binding domain"/>
    <property type="match status" value="1"/>
</dbReference>
<dbReference type="PANTHER" id="PTHR43004">
    <property type="entry name" value="TRK SYSTEM POTASSIUM UPTAKE PROTEIN"/>
    <property type="match status" value="1"/>
</dbReference>
<name>A0A8J7GNA5_9ACTN</name>
<dbReference type="InterPro" id="IPR050641">
    <property type="entry name" value="RIFMO-like"/>
</dbReference>
<dbReference type="AlphaFoldDB" id="A0A8J7GNA5"/>
<evidence type="ECO:0000313" key="5">
    <source>
        <dbReference type="EMBL" id="MBG6134893.1"/>
    </source>
</evidence>
<dbReference type="InterPro" id="IPR036188">
    <property type="entry name" value="FAD/NAD-bd_sf"/>
</dbReference>
<dbReference type="Proteomes" id="UP000622552">
    <property type="component" value="Unassembled WGS sequence"/>
</dbReference>
<dbReference type="PANTHER" id="PTHR43004:SF19">
    <property type="entry name" value="BINDING MONOOXYGENASE, PUTATIVE (JCVI)-RELATED"/>
    <property type="match status" value="1"/>
</dbReference>
<dbReference type="SUPFAM" id="SSF51905">
    <property type="entry name" value="FAD/NAD(P)-binding domain"/>
    <property type="match status" value="1"/>
</dbReference>
<dbReference type="EMBL" id="JADOUF010000001">
    <property type="protein sequence ID" value="MBG6134893.1"/>
    <property type="molecule type" value="Genomic_DNA"/>
</dbReference>
<evidence type="ECO:0000256" key="2">
    <source>
        <dbReference type="ARBA" id="ARBA00022630"/>
    </source>
</evidence>
<protein>
    <submittedName>
        <fullName evidence="5">2-polyprenyl-6-methoxyphenol hydroxylase-like FAD-dependent oxidoreductase</fullName>
    </submittedName>
</protein>
<dbReference type="RefSeq" id="WP_197002074.1">
    <property type="nucleotide sequence ID" value="NZ_BONS01000004.1"/>
</dbReference>
<organism evidence="5 6">
    <name type="scientific">Longispora fulva</name>
    <dbReference type="NCBI Taxonomy" id="619741"/>
    <lineage>
        <taxon>Bacteria</taxon>
        <taxon>Bacillati</taxon>
        <taxon>Actinomycetota</taxon>
        <taxon>Actinomycetes</taxon>
        <taxon>Micromonosporales</taxon>
        <taxon>Micromonosporaceae</taxon>
        <taxon>Longispora</taxon>
    </lineage>
</organism>